<reference evidence="4 5" key="1">
    <citation type="submission" date="2017-06" db="EMBL/GenBank/DDBJ databases">
        <title>Cmopartive genomic analysis of Ambrosia Fusariam Clade fungi.</title>
        <authorList>
            <person name="Stajich J.E."/>
            <person name="Carrillo J."/>
            <person name="Kijimoto T."/>
            <person name="Eskalen A."/>
            <person name="O'Donnell K."/>
            <person name="Kasson M."/>
        </authorList>
    </citation>
    <scope>NUCLEOTIDE SEQUENCE [LARGE SCALE GENOMIC DNA]</scope>
    <source>
        <strain evidence="4 5">NRRL 20438</strain>
    </source>
</reference>
<sequence>METTEHPSQRHDTRRTHRKSRNGCVTCKQRRVKCDEGRPKCSKCTVSGRPCSYQNQKPETPALTTPDGSATPEPRTQAGTFTAMDLGFLHHAECNLADFMALHCDVRPIITLAVDNALATPYLLDQLLALSALHRAVSDPSMASVYHQQATELQTRALSIFNEAKADISEGNHLTSFVFATLLGVHVLRETLAKNHHTLVAFISAFVAYIRLHRGVRAVTNRYWGLILQSDLKPLLYIVDWTDRADQLEPGTETVGMREFLQSASGLSSSSLEACLSALKWVQWVLDTIKLEPARFDLAVHATMAWPLLVPDNYVDALYQHRPEALAVLSYYAAIVHRYREFWVFGGAGSTLVGLIARHVGPFWCEAMAWPQSQLVEDEEMLKQPVSPYLY</sequence>
<dbReference type="Proteomes" id="UP000288429">
    <property type="component" value="Unassembled WGS sequence"/>
</dbReference>
<dbReference type="GO" id="GO:0001228">
    <property type="term" value="F:DNA-binding transcription activator activity, RNA polymerase II-specific"/>
    <property type="evidence" value="ECO:0007669"/>
    <property type="project" value="TreeGrafter"/>
</dbReference>
<dbReference type="PROSITE" id="PS50048">
    <property type="entry name" value="ZN2_CY6_FUNGAL_2"/>
    <property type="match status" value="1"/>
</dbReference>
<organism evidence="4 5">
    <name type="scientific">Fusarium ambrosium</name>
    <dbReference type="NCBI Taxonomy" id="131363"/>
    <lineage>
        <taxon>Eukaryota</taxon>
        <taxon>Fungi</taxon>
        <taxon>Dikarya</taxon>
        <taxon>Ascomycota</taxon>
        <taxon>Pezizomycotina</taxon>
        <taxon>Sordariomycetes</taxon>
        <taxon>Hypocreomycetidae</taxon>
        <taxon>Hypocreales</taxon>
        <taxon>Nectriaceae</taxon>
        <taxon>Fusarium</taxon>
        <taxon>Fusarium solani species complex</taxon>
    </lineage>
</organism>
<dbReference type="SUPFAM" id="SSF57701">
    <property type="entry name" value="Zn2/Cys6 DNA-binding domain"/>
    <property type="match status" value="1"/>
</dbReference>
<evidence type="ECO:0000259" key="3">
    <source>
        <dbReference type="PROSITE" id="PS50048"/>
    </source>
</evidence>
<evidence type="ECO:0000256" key="2">
    <source>
        <dbReference type="SAM" id="MobiDB-lite"/>
    </source>
</evidence>
<feature type="region of interest" description="Disordered" evidence="2">
    <location>
        <begin position="1"/>
        <end position="21"/>
    </location>
</feature>
<evidence type="ECO:0000313" key="5">
    <source>
        <dbReference type="Proteomes" id="UP000288429"/>
    </source>
</evidence>
<dbReference type="PANTHER" id="PTHR47784">
    <property type="entry name" value="STEROL UPTAKE CONTROL PROTEIN 2"/>
    <property type="match status" value="1"/>
</dbReference>
<dbReference type="EMBL" id="NIZV01000037">
    <property type="protein sequence ID" value="RSM17140.1"/>
    <property type="molecule type" value="Genomic_DNA"/>
</dbReference>
<dbReference type="PRINTS" id="PR00755">
    <property type="entry name" value="AFLATOXINBRP"/>
</dbReference>
<evidence type="ECO:0000313" key="4">
    <source>
        <dbReference type="EMBL" id="RSM17140.1"/>
    </source>
</evidence>
<dbReference type="Gene3D" id="4.10.240.10">
    <property type="entry name" value="Zn(2)-C6 fungal-type DNA-binding domain"/>
    <property type="match status" value="1"/>
</dbReference>
<dbReference type="SMART" id="SM00066">
    <property type="entry name" value="GAL4"/>
    <property type="match status" value="1"/>
</dbReference>
<keyword evidence="1" id="KW-0539">Nucleus</keyword>
<proteinExistence type="predicted"/>
<dbReference type="AlphaFoldDB" id="A0A428US96"/>
<feature type="domain" description="Zn(2)-C6 fungal-type" evidence="3">
    <location>
        <begin position="23"/>
        <end position="53"/>
    </location>
</feature>
<evidence type="ECO:0000256" key="1">
    <source>
        <dbReference type="ARBA" id="ARBA00023242"/>
    </source>
</evidence>
<gene>
    <name evidence="4" type="ORF">CDV31_004033</name>
</gene>
<dbReference type="PROSITE" id="PS00463">
    <property type="entry name" value="ZN2_CY6_FUNGAL_1"/>
    <property type="match status" value="1"/>
</dbReference>
<accession>A0A428US96</accession>
<feature type="region of interest" description="Disordered" evidence="2">
    <location>
        <begin position="46"/>
        <end position="77"/>
    </location>
</feature>
<dbReference type="PANTHER" id="PTHR47784:SF4">
    <property type="entry name" value="ZN(II)2CYS6 TRANSCRIPTION FACTOR (EUROFUNG)"/>
    <property type="match status" value="1"/>
</dbReference>
<keyword evidence="5" id="KW-1185">Reference proteome</keyword>
<dbReference type="InterPro" id="IPR053157">
    <property type="entry name" value="Sterol_Uptake_Regulator"/>
</dbReference>
<dbReference type="Pfam" id="PF00172">
    <property type="entry name" value="Zn_clus"/>
    <property type="match status" value="1"/>
</dbReference>
<protein>
    <recommendedName>
        <fullName evidence="3">Zn(2)-C6 fungal-type domain-containing protein</fullName>
    </recommendedName>
</protein>
<feature type="compositionally biased region" description="Basic residues" evidence="2">
    <location>
        <begin position="12"/>
        <end position="21"/>
    </location>
</feature>
<dbReference type="GO" id="GO:0008270">
    <property type="term" value="F:zinc ion binding"/>
    <property type="evidence" value="ECO:0007669"/>
    <property type="project" value="InterPro"/>
</dbReference>
<comment type="caution">
    <text evidence="4">The sequence shown here is derived from an EMBL/GenBank/DDBJ whole genome shotgun (WGS) entry which is preliminary data.</text>
</comment>
<feature type="compositionally biased region" description="Polar residues" evidence="2">
    <location>
        <begin position="52"/>
        <end position="68"/>
    </location>
</feature>
<name>A0A428US96_9HYPO</name>
<dbReference type="InterPro" id="IPR001138">
    <property type="entry name" value="Zn2Cys6_DnaBD"/>
</dbReference>
<feature type="compositionally biased region" description="Basic and acidic residues" evidence="2">
    <location>
        <begin position="1"/>
        <end position="11"/>
    </location>
</feature>
<dbReference type="CDD" id="cd00067">
    <property type="entry name" value="GAL4"/>
    <property type="match status" value="1"/>
</dbReference>
<dbReference type="InterPro" id="IPR036864">
    <property type="entry name" value="Zn2-C6_fun-type_DNA-bd_sf"/>
</dbReference>